<dbReference type="STRING" id="105785.A0A2J7QMH9"/>
<reference evidence="5 6" key="1">
    <citation type="submission" date="2017-12" db="EMBL/GenBank/DDBJ databases">
        <title>Hemimetabolous genomes reveal molecular basis of termite eusociality.</title>
        <authorList>
            <person name="Harrison M.C."/>
            <person name="Jongepier E."/>
            <person name="Robertson H.M."/>
            <person name="Arning N."/>
            <person name="Bitard-Feildel T."/>
            <person name="Chao H."/>
            <person name="Childers C.P."/>
            <person name="Dinh H."/>
            <person name="Doddapaneni H."/>
            <person name="Dugan S."/>
            <person name="Gowin J."/>
            <person name="Greiner C."/>
            <person name="Han Y."/>
            <person name="Hu H."/>
            <person name="Hughes D.S.T."/>
            <person name="Huylmans A.-K."/>
            <person name="Kemena C."/>
            <person name="Kremer L.P.M."/>
            <person name="Lee S.L."/>
            <person name="Lopez-Ezquerra A."/>
            <person name="Mallet L."/>
            <person name="Monroy-Kuhn J.M."/>
            <person name="Moser A."/>
            <person name="Murali S.C."/>
            <person name="Muzny D.M."/>
            <person name="Otani S."/>
            <person name="Piulachs M.-D."/>
            <person name="Poelchau M."/>
            <person name="Qu J."/>
            <person name="Schaub F."/>
            <person name="Wada-Katsumata A."/>
            <person name="Worley K.C."/>
            <person name="Xie Q."/>
            <person name="Ylla G."/>
            <person name="Poulsen M."/>
            <person name="Gibbs R.A."/>
            <person name="Schal C."/>
            <person name="Richards S."/>
            <person name="Belles X."/>
            <person name="Korb J."/>
            <person name="Bornberg-Bauer E."/>
        </authorList>
    </citation>
    <scope>NUCLEOTIDE SEQUENCE [LARGE SCALE GENOMIC DNA]</scope>
    <source>
        <tissue evidence="5">Whole body</tissue>
    </source>
</reference>
<sequence length="256" mass="30238">MCSFIEHMMLRLCARNYQQWRGNNWIFVIKYATLPESRENSFWLNRGMKKQRKQQQRFSSFLVLDFEATCERGTAIEPQEIIEFPCIKINTKTCEVEDIFHHYVQPKENPVLTPFCTELTGIMQEMVNNQLYFKETFVQFQKWLEETECWNSHNKSMFVTCGDWDLQIMLPKQCRLSSVDIPSEMKHWINIKKAFSAATGYFPRGIIDMLTKLQLPHQGRLHSGIDDCHNIAAVLKELINRGFVFEETSHLNLDKI</sequence>
<dbReference type="GO" id="GO:0000175">
    <property type="term" value="F:3'-5'-RNA exonuclease activity"/>
    <property type="evidence" value="ECO:0007669"/>
    <property type="project" value="InterPro"/>
</dbReference>
<evidence type="ECO:0000256" key="1">
    <source>
        <dbReference type="ARBA" id="ARBA00022722"/>
    </source>
</evidence>
<dbReference type="CDD" id="cd06133">
    <property type="entry name" value="ERI-1_3'hExo_like"/>
    <property type="match status" value="1"/>
</dbReference>
<evidence type="ECO:0000256" key="2">
    <source>
        <dbReference type="ARBA" id="ARBA00022801"/>
    </source>
</evidence>
<dbReference type="PANTHER" id="PTHR23044">
    <property type="entry name" value="3'-5' EXONUCLEASE ERI1-RELATED"/>
    <property type="match status" value="1"/>
</dbReference>
<proteinExistence type="predicted"/>
<dbReference type="InParanoid" id="A0A2J7QMH9"/>
<keyword evidence="1" id="KW-0540">Nuclease</keyword>
<evidence type="ECO:0000313" key="6">
    <source>
        <dbReference type="Proteomes" id="UP000235965"/>
    </source>
</evidence>
<dbReference type="AlphaFoldDB" id="A0A2J7QMH9"/>
<dbReference type="Proteomes" id="UP000235965">
    <property type="component" value="Unassembled WGS sequence"/>
</dbReference>
<dbReference type="SUPFAM" id="SSF53098">
    <property type="entry name" value="Ribonuclease H-like"/>
    <property type="match status" value="1"/>
</dbReference>
<keyword evidence="6" id="KW-1185">Reference proteome</keyword>
<accession>A0A2J7QMH9</accession>
<feature type="domain" description="Exonuclease" evidence="4">
    <location>
        <begin position="60"/>
        <end position="244"/>
    </location>
</feature>
<dbReference type="InterPro" id="IPR051274">
    <property type="entry name" value="3-5_Exoribonuclease"/>
</dbReference>
<dbReference type="PANTHER" id="PTHR23044:SF61">
    <property type="entry name" value="3'-5' EXORIBONUCLEASE 1-RELATED"/>
    <property type="match status" value="1"/>
</dbReference>
<dbReference type="GO" id="GO:0003676">
    <property type="term" value="F:nucleic acid binding"/>
    <property type="evidence" value="ECO:0007669"/>
    <property type="project" value="InterPro"/>
</dbReference>
<name>A0A2J7QMH9_9NEOP</name>
<dbReference type="EMBL" id="NEVH01013208">
    <property type="protein sequence ID" value="PNF29777.1"/>
    <property type="molecule type" value="Genomic_DNA"/>
</dbReference>
<dbReference type="InterPro" id="IPR012337">
    <property type="entry name" value="RNaseH-like_sf"/>
</dbReference>
<evidence type="ECO:0000256" key="3">
    <source>
        <dbReference type="ARBA" id="ARBA00022839"/>
    </source>
</evidence>
<evidence type="ECO:0000313" key="5">
    <source>
        <dbReference type="EMBL" id="PNF29777.1"/>
    </source>
</evidence>
<dbReference type="Pfam" id="PF00929">
    <property type="entry name" value="RNase_T"/>
    <property type="match status" value="1"/>
</dbReference>
<dbReference type="InterPro" id="IPR047201">
    <property type="entry name" value="ERI-1_3'hExo-like"/>
</dbReference>
<keyword evidence="2" id="KW-0378">Hydrolase</keyword>
<dbReference type="InterPro" id="IPR013520">
    <property type="entry name" value="Ribonucl_H"/>
</dbReference>
<dbReference type="OrthoDB" id="1452at2759"/>
<evidence type="ECO:0000259" key="4">
    <source>
        <dbReference type="SMART" id="SM00479"/>
    </source>
</evidence>
<dbReference type="SMART" id="SM00479">
    <property type="entry name" value="EXOIII"/>
    <property type="match status" value="1"/>
</dbReference>
<dbReference type="Gene3D" id="3.30.420.10">
    <property type="entry name" value="Ribonuclease H-like superfamily/Ribonuclease H"/>
    <property type="match status" value="1"/>
</dbReference>
<organism evidence="5 6">
    <name type="scientific">Cryptotermes secundus</name>
    <dbReference type="NCBI Taxonomy" id="105785"/>
    <lineage>
        <taxon>Eukaryota</taxon>
        <taxon>Metazoa</taxon>
        <taxon>Ecdysozoa</taxon>
        <taxon>Arthropoda</taxon>
        <taxon>Hexapoda</taxon>
        <taxon>Insecta</taxon>
        <taxon>Pterygota</taxon>
        <taxon>Neoptera</taxon>
        <taxon>Polyneoptera</taxon>
        <taxon>Dictyoptera</taxon>
        <taxon>Blattodea</taxon>
        <taxon>Blattoidea</taxon>
        <taxon>Termitoidae</taxon>
        <taxon>Kalotermitidae</taxon>
        <taxon>Cryptotermitinae</taxon>
        <taxon>Cryptotermes</taxon>
    </lineage>
</organism>
<dbReference type="InterPro" id="IPR036397">
    <property type="entry name" value="RNaseH_sf"/>
</dbReference>
<comment type="caution">
    <text evidence="5">The sequence shown here is derived from an EMBL/GenBank/DDBJ whole genome shotgun (WGS) entry which is preliminary data.</text>
</comment>
<gene>
    <name evidence="5" type="primary">ERI3</name>
    <name evidence="5" type="ORF">B7P43_G10706</name>
</gene>
<protein>
    <submittedName>
        <fullName evidence="5">ERI1 exoribonuclease 3</fullName>
    </submittedName>
</protein>
<keyword evidence="3" id="KW-0269">Exonuclease</keyword>